<dbReference type="Proteomes" id="UP000679992">
    <property type="component" value="Unassembled WGS sequence"/>
</dbReference>
<protein>
    <submittedName>
        <fullName evidence="2">Uncharacterized protein</fullName>
    </submittedName>
</protein>
<sequence length="52" mass="6101">MDWREKLKTTVDEYIEERDRITKALQEVLLELKAEPYGIHSNSELIGLSPLE</sequence>
<gene>
    <name evidence="2" type="ORF">J42TS3_33130</name>
</gene>
<accession>A0ABQ4ME96</accession>
<organism evidence="2 3">
    <name type="scientific">Paenibacillus vini</name>
    <dbReference type="NCBI Taxonomy" id="1476024"/>
    <lineage>
        <taxon>Bacteria</taxon>
        <taxon>Bacillati</taxon>
        <taxon>Bacillota</taxon>
        <taxon>Bacilli</taxon>
        <taxon>Bacillales</taxon>
        <taxon>Paenibacillaceae</taxon>
        <taxon>Paenibacillus</taxon>
    </lineage>
</organism>
<keyword evidence="3" id="KW-1185">Reference proteome</keyword>
<proteinExistence type="predicted"/>
<keyword evidence="1" id="KW-0175">Coiled coil</keyword>
<evidence type="ECO:0000256" key="1">
    <source>
        <dbReference type="SAM" id="Coils"/>
    </source>
</evidence>
<evidence type="ECO:0000313" key="3">
    <source>
        <dbReference type="Proteomes" id="UP000679992"/>
    </source>
</evidence>
<name>A0ABQ4ME96_9BACL</name>
<feature type="coiled-coil region" evidence="1">
    <location>
        <begin position="4"/>
        <end position="31"/>
    </location>
</feature>
<evidence type="ECO:0000313" key="2">
    <source>
        <dbReference type="EMBL" id="GIP54278.1"/>
    </source>
</evidence>
<comment type="caution">
    <text evidence="2">The sequence shown here is derived from an EMBL/GenBank/DDBJ whole genome shotgun (WGS) entry which is preliminary data.</text>
</comment>
<dbReference type="EMBL" id="BOSL01000010">
    <property type="protein sequence ID" value="GIP54278.1"/>
    <property type="molecule type" value="Genomic_DNA"/>
</dbReference>
<reference evidence="2 3" key="1">
    <citation type="submission" date="2021-03" db="EMBL/GenBank/DDBJ databases">
        <title>Antimicrobial resistance genes in bacteria isolated from Japanese honey, and their potential for conferring macrolide and lincosamide resistance in the American foulbrood pathogen Paenibacillus larvae.</title>
        <authorList>
            <person name="Okamoto M."/>
            <person name="Kumagai M."/>
            <person name="Kanamori H."/>
            <person name="Takamatsu D."/>
        </authorList>
    </citation>
    <scope>NUCLEOTIDE SEQUENCE [LARGE SCALE GENOMIC DNA]</scope>
    <source>
        <strain evidence="2 3">J42TS3</strain>
    </source>
</reference>
<dbReference type="RefSeq" id="WP_213655594.1">
    <property type="nucleotide sequence ID" value="NZ_BOSL01000010.1"/>
</dbReference>